<evidence type="ECO:0000256" key="1">
    <source>
        <dbReference type="SAM" id="Phobius"/>
    </source>
</evidence>
<comment type="caution">
    <text evidence="2">The sequence shown here is derived from an EMBL/GenBank/DDBJ whole genome shotgun (WGS) entry which is preliminary data.</text>
</comment>
<keyword evidence="1" id="KW-0812">Transmembrane</keyword>
<evidence type="ECO:0000313" key="2">
    <source>
        <dbReference type="EMBL" id="GAJ01122.1"/>
    </source>
</evidence>
<reference evidence="2" key="1">
    <citation type="journal article" date="2014" name="Front. Microbiol.">
        <title>High frequency of phylogenetically diverse reductive dehalogenase-homologous genes in deep subseafloor sedimentary metagenomes.</title>
        <authorList>
            <person name="Kawai M."/>
            <person name="Futagami T."/>
            <person name="Toyoda A."/>
            <person name="Takaki Y."/>
            <person name="Nishi S."/>
            <person name="Hori S."/>
            <person name="Arai W."/>
            <person name="Tsubouchi T."/>
            <person name="Morono Y."/>
            <person name="Uchiyama I."/>
            <person name="Ito T."/>
            <person name="Fujiyama A."/>
            <person name="Inagaki F."/>
            <person name="Takami H."/>
        </authorList>
    </citation>
    <scope>NUCLEOTIDE SEQUENCE</scope>
    <source>
        <strain evidence="2">Expedition CK06-06</strain>
    </source>
</reference>
<sequence>MRTFLLWGSLLAGIIVLLSNPKKAIGTKKKPALPVLEEIEKIEEGTYKKEKKAVIKVVAQKKIQKPSPKSDLESDIGKKWLPKIGIISIVLGVAFFVIYAIQN</sequence>
<protein>
    <submittedName>
        <fullName evidence="2">Uncharacterized protein</fullName>
    </submittedName>
</protein>
<gene>
    <name evidence="2" type="ORF">S12H4_29961</name>
</gene>
<feature type="transmembrane region" description="Helical" evidence="1">
    <location>
        <begin position="80"/>
        <end position="101"/>
    </location>
</feature>
<feature type="non-terminal residue" evidence="2">
    <location>
        <position position="103"/>
    </location>
</feature>
<organism evidence="2">
    <name type="scientific">marine sediment metagenome</name>
    <dbReference type="NCBI Taxonomy" id="412755"/>
    <lineage>
        <taxon>unclassified sequences</taxon>
        <taxon>metagenomes</taxon>
        <taxon>ecological metagenomes</taxon>
    </lineage>
</organism>
<name>X1UC11_9ZZZZ</name>
<accession>X1UC11</accession>
<dbReference type="AlphaFoldDB" id="X1UC11"/>
<keyword evidence="1" id="KW-1133">Transmembrane helix</keyword>
<keyword evidence="1" id="KW-0472">Membrane</keyword>
<dbReference type="EMBL" id="BARW01017326">
    <property type="protein sequence ID" value="GAJ01122.1"/>
    <property type="molecule type" value="Genomic_DNA"/>
</dbReference>
<proteinExistence type="predicted"/>